<dbReference type="Gene3D" id="2.50.20.10">
    <property type="entry name" value="Lipoprotein localisation LolA/LolB/LppX"/>
    <property type="match status" value="1"/>
</dbReference>
<gene>
    <name evidence="3" type="ORF">J3R75_001486</name>
</gene>
<comment type="caution">
    <text evidence="3">The sequence shown here is derived from an EMBL/GenBank/DDBJ whole genome shotgun (WGS) entry which is preliminary data.</text>
</comment>
<dbReference type="Proteomes" id="UP001238163">
    <property type="component" value="Unassembled WGS sequence"/>
</dbReference>
<dbReference type="RefSeq" id="WP_307260797.1">
    <property type="nucleotide sequence ID" value="NZ_JAUSVL010000001.1"/>
</dbReference>
<evidence type="ECO:0000313" key="4">
    <source>
        <dbReference type="Proteomes" id="UP001238163"/>
    </source>
</evidence>
<dbReference type="EMBL" id="JAUSVL010000001">
    <property type="protein sequence ID" value="MDQ0289379.1"/>
    <property type="molecule type" value="Genomic_DNA"/>
</dbReference>
<dbReference type="SUPFAM" id="SSF89392">
    <property type="entry name" value="Prokaryotic lipoproteins and lipoprotein localization factors"/>
    <property type="match status" value="1"/>
</dbReference>
<reference evidence="3" key="1">
    <citation type="submission" date="2023-07" db="EMBL/GenBank/DDBJ databases">
        <title>Genomic Encyclopedia of Type Strains, Phase IV (KMG-IV): sequencing the most valuable type-strain genomes for metagenomic binning, comparative biology and taxonomic classification.</title>
        <authorList>
            <person name="Goeker M."/>
        </authorList>
    </citation>
    <scope>NUCLEOTIDE SEQUENCE</scope>
    <source>
        <strain evidence="3">DSM 24202</strain>
    </source>
</reference>
<keyword evidence="1 2" id="KW-0732">Signal</keyword>
<keyword evidence="3" id="KW-0449">Lipoprotein</keyword>
<dbReference type="Pfam" id="PF03548">
    <property type="entry name" value="LolA"/>
    <property type="match status" value="1"/>
</dbReference>
<feature type="signal peptide" evidence="2">
    <location>
        <begin position="1"/>
        <end position="20"/>
    </location>
</feature>
<accession>A0AAE3VF55</accession>
<keyword evidence="4" id="KW-1185">Reference proteome</keyword>
<evidence type="ECO:0000256" key="1">
    <source>
        <dbReference type="ARBA" id="ARBA00022729"/>
    </source>
</evidence>
<evidence type="ECO:0000313" key="3">
    <source>
        <dbReference type="EMBL" id="MDQ0289379.1"/>
    </source>
</evidence>
<dbReference type="InterPro" id="IPR004564">
    <property type="entry name" value="OM_lipoprot_carrier_LolA-like"/>
</dbReference>
<evidence type="ECO:0000256" key="2">
    <source>
        <dbReference type="SAM" id="SignalP"/>
    </source>
</evidence>
<organism evidence="3 4">
    <name type="scientific">Oligosphaera ethanolica</name>
    <dbReference type="NCBI Taxonomy" id="760260"/>
    <lineage>
        <taxon>Bacteria</taxon>
        <taxon>Pseudomonadati</taxon>
        <taxon>Lentisphaerota</taxon>
        <taxon>Oligosphaeria</taxon>
        <taxon>Oligosphaerales</taxon>
        <taxon>Oligosphaeraceae</taxon>
        <taxon>Oligosphaera</taxon>
    </lineage>
</organism>
<dbReference type="InterPro" id="IPR029046">
    <property type="entry name" value="LolA/LolB/LppX"/>
</dbReference>
<proteinExistence type="predicted"/>
<name>A0AAE3VF55_9BACT</name>
<dbReference type="AlphaFoldDB" id="A0AAE3VF55"/>
<protein>
    <submittedName>
        <fullName evidence="3">Outer membrane lipoprotein carrier protein</fullName>
    </submittedName>
</protein>
<sequence length="219" mass="25095">MHYMRIIALLLLCPLSLLRAADTAVAATAAPPTLATLAEFAAWLRPLAAVRSVQAEYRQTRLLRSLNFSLSIHGHMAQEQGRRLLWATTSPMRSTCIFSEDSFQQWDAETGKVTSLSAADMPWLKVLFNCQKQWLSGDLDALATDFSIEPLDDHTLRLTPRRQEFQLFFTQIEMRFRPSYDAIARLVFSEKNGDSMQMDFFNIRNNEPIPEQLWMLPPK</sequence>
<dbReference type="CDD" id="cd16325">
    <property type="entry name" value="LolA"/>
    <property type="match status" value="1"/>
</dbReference>
<feature type="chain" id="PRO_5041959854" evidence="2">
    <location>
        <begin position="21"/>
        <end position="219"/>
    </location>
</feature>